<evidence type="ECO:0000256" key="3">
    <source>
        <dbReference type="ARBA" id="ARBA00022840"/>
    </source>
</evidence>
<keyword evidence="2" id="KW-0547">Nucleotide-binding</keyword>
<dbReference type="EMBL" id="LCQD01000013">
    <property type="protein sequence ID" value="KKW11739.1"/>
    <property type="molecule type" value="Genomic_DNA"/>
</dbReference>
<dbReference type="GO" id="GO:0005829">
    <property type="term" value="C:cytosol"/>
    <property type="evidence" value="ECO:0007669"/>
    <property type="project" value="TreeGrafter"/>
</dbReference>
<dbReference type="GO" id="GO:0051536">
    <property type="term" value="F:iron-sulfur cluster binding"/>
    <property type="evidence" value="ECO:0007669"/>
    <property type="project" value="UniProtKB-KW"/>
</dbReference>
<dbReference type="InterPro" id="IPR027417">
    <property type="entry name" value="P-loop_NTPase"/>
</dbReference>
<gene>
    <name evidence="6" type="ORF">UY48_C0013G0020</name>
</gene>
<reference evidence="6 7" key="1">
    <citation type="journal article" date="2015" name="Nature">
        <title>rRNA introns, odd ribosomes, and small enigmatic genomes across a large radiation of phyla.</title>
        <authorList>
            <person name="Brown C.T."/>
            <person name="Hug L.A."/>
            <person name="Thomas B.C."/>
            <person name="Sharon I."/>
            <person name="Castelle C.J."/>
            <person name="Singh A."/>
            <person name="Wilkins M.J."/>
            <person name="Williams K.H."/>
            <person name="Banfield J.F."/>
        </authorList>
    </citation>
    <scope>NUCLEOTIDE SEQUENCE [LARGE SCALE GENOMIC DNA]</scope>
</reference>
<evidence type="ECO:0000313" key="6">
    <source>
        <dbReference type="EMBL" id="KKW11739.1"/>
    </source>
</evidence>
<evidence type="ECO:0000256" key="2">
    <source>
        <dbReference type="ARBA" id="ARBA00022741"/>
    </source>
</evidence>
<dbReference type="InterPro" id="IPR019591">
    <property type="entry name" value="Mrp/NBP35_ATP-bd"/>
</dbReference>
<evidence type="ECO:0000256" key="5">
    <source>
        <dbReference type="ARBA" id="ARBA00023014"/>
    </source>
</evidence>
<name>A0A0G1YZD5_9BACT</name>
<keyword evidence="5" id="KW-0411">Iron-sulfur</keyword>
<dbReference type="Pfam" id="PF10609">
    <property type="entry name" value="ParA"/>
    <property type="match status" value="1"/>
</dbReference>
<evidence type="ECO:0000256" key="1">
    <source>
        <dbReference type="ARBA" id="ARBA00022723"/>
    </source>
</evidence>
<dbReference type="GO" id="GO:0005524">
    <property type="term" value="F:ATP binding"/>
    <property type="evidence" value="ECO:0007669"/>
    <property type="project" value="UniProtKB-KW"/>
</dbReference>
<dbReference type="GO" id="GO:0046872">
    <property type="term" value="F:metal ion binding"/>
    <property type="evidence" value="ECO:0007669"/>
    <property type="project" value="UniProtKB-KW"/>
</dbReference>
<dbReference type="GO" id="GO:0016226">
    <property type="term" value="P:iron-sulfur cluster assembly"/>
    <property type="evidence" value="ECO:0007669"/>
    <property type="project" value="InterPro"/>
</dbReference>
<sequence length="257" mass="27178">MSGKGGVSKSTTSALLALELSKTNTVAVVDCDLTAPNLARVFGVKGKALAFNAERRLMAATVNKNMSVFSSELMWKDDVGISWTGQTEKDFLVAVLNGDVDFNLGKKIDVIIMDMAPSAVTPLAVAGSLFKSRVGGILVSVPRGVSLDNNMRCVSLAVQHEIPLLGIIAGQTQSECPECGAHPVTCSKCHMPFIPYGEPSSVRALAEKVRIPYLGEIYFNPRIGDAMDAGAVETMAGYANGAIAGIAAMVRTRWGLK</sequence>
<organism evidence="6 7">
    <name type="scientific">Candidatus Gottesmanbacteria bacterium GW2011_GWB1_49_7</name>
    <dbReference type="NCBI Taxonomy" id="1618448"/>
    <lineage>
        <taxon>Bacteria</taxon>
        <taxon>Candidatus Gottesmaniibacteriota</taxon>
    </lineage>
</organism>
<keyword evidence="1" id="KW-0479">Metal-binding</keyword>
<keyword evidence="4" id="KW-0408">Iron</keyword>
<protein>
    <submittedName>
        <fullName evidence="6">ATPase-like, ParA/MinD</fullName>
    </submittedName>
</protein>
<evidence type="ECO:0000313" key="7">
    <source>
        <dbReference type="Proteomes" id="UP000034588"/>
    </source>
</evidence>
<dbReference type="PANTHER" id="PTHR23264:SF19">
    <property type="entry name" value="CYTOSOLIC FE-S CLUSTER ASSEMBLY FACTOR NUBP2"/>
    <property type="match status" value="1"/>
</dbReference>
<evidence type="ECO:0000256" key="4">
    <source>
        <dbReference type="ARBA" id="ARBA00023004"/>
    </source>
</evidence>
<keyword evidence="3" id="KW-0067">ATP-binding</keyword>
<dbReference type="SUPFAM" id="SSF52540">
    <property type="entry name" value="P-loop containing nucleoside triphosphate hydrolases"/>
    <property type="match status" value="1"/>
</dbReference>
<dbReference type="InterPro" id="IPR033756">
    <property type="entry name" value="YlxH/NBP35"/>
</dbReference>
<dbReference type="Proteomes" id="UP000034588">
    <property type="component" value="Unassembled WGS sequence"/>
</dbReference>
<proteinExistence type="predicted"/>
<dbReference type="AlphaFoldDB" id="A0A0G1YZD5"/>
<accession>A0A0G1YZD5</accession>
<dbReference type="PANTHER" id="PTHR23264">
    <property type="entry name" value="NUCLEOTIDE-BINDING PROTEIN NBP35 YEAST -RELATED"/>
    <property type="match status" value="1"/>
</dbReference>
<dbReference type="GO" id="GO:0140663">
    <property type="term" value="F:ATP-dependent FeS chaperone activity"/>
    <property type="evidence" value="ECO:0007669"/>
    <property type="project" value="InterPro"/>
</dbReference>
<comment type="caution">
    <text evidence="6">The sequence shown here is derived from an EMBL/GenBank/DDBJ whole genome shotgun (WGS) entry which is preliminary data.</text>
</comment>
<dbReference type="Gene3D" id="3.40.50.300">
    <property type="entry name" value="P-loop containing nucleotide triphosphate hydrolases"/>
    <property type="match status" value="1"/>
</dbReference>